<dbReference type="PANTHER" id="PTHR37422">
    <property type="entry name" value="TEICHURONIC ACID BIOSYNTHESIS PROTEIN TUAE"/>
    <property type="match status" value="1"/>
</dbReference>
<dbReference type="Pfam" id="PF04932">
    <property type="entry name" value="Wzy_C"/>
    <property type="match status" value="1"/>
</dbReference>
<feature type="transmembrane region" description="Helical" evidence="5">
    <location>
        <begin position="87"/>
        <end position="105"/>
    </location>
</feature>
<dbReference type="EMBL" id="AMRM01000015">
    <property type="protein sequence ID" value="EKF18284.1"/>
    <property type="molecule type" value="Genomic_DNA"/>
</dbReference>
<sequence length="441" mass="47989">MRMSGVATQRGADYPFVKRLLAAEHLPTVIATVILSTLIISFRPFQPSGAELTGSGGDIVNQLGFGGLGALSLVSLLTLVDRRVLSALLSPWWLLLLAFLFLSILNTPDPTATMRSAAFSVIGIVSVAAVLTLPRSADAFCRVLVLAGFTIIGLSYLGLVIVPEAAIHQAGDVEYQHSGLWRGVFTHKNIAGPVMASLSFAGIYLWRRGWRRAGGLLFVLAMIFVLNTGSKTTAGTVPLAGLLIALPGIFGLRFLVPLFVAAAVCGMGVATLGIVFIEPVKQLAASLAPDLTYTGRTALWDFAGSMLAQRPWTGYGFENFWLTETVFTSDHPFDRAWDVRGTVHSHNSYMDLAIAMGLPGLAVGIIAFIIVPLRDYMRAPLHRENVFLADFFMMIVTFALFNAFLESFFFRRADPVWMFFVMAALGLRLTARFIVPAHTRR</sequence>
<keyword evidence="4 5" id="KW-0472">Membrane</keyword>
<name>K2LKL6_9HYPH</name>
<keyword evidence="2 5" id="KW-0812">Transmembrane</keyword>
<feature type="transmembrane region" description="Helical" evidence="5">
    <location>
        <begin position="213"/>
        <end position="229"/>
    </location>
</feature>
<feature type="transmembrane region" description="Helical" evidence="5">
    <location>
        <begin position="235"/>
        <end position="252"/>
    </location>
</feature>
<dbReference type="InterPro" id="IPR007016">
    <property type="entry name" value="O-antigen_ligase-rel_domated"/>
</dbReference>
<protein>
    <submittedName>
        <fullName evidence="7">O-antigen polymerase</fullName>
    </submittedName>
</protein>
<feature type="domain" description="O-antigen ligase-related" evidence="6">
    <location>
        <begin position="216"/>
        <end position="363"/>
    </location>
</feature>
<organism evidence="7 8">
    <name type="scientific">Nitratireductor pacificus pht-3B</name>
    <dbReference type="NCBI Taxonomy" id="391937"/>
    <lineage>
        <taxon>Bacteria</taxon>
        <taxon>Pseudomonadati</taxon>
        <taxon>Pseudomonadota</taxon>
        <taxon>Alphaproteobacteria</taxon>
        <taxon>Hyphomicrobiales</taxon>
        <taxon>Phyllobacteriaceae</taxon>
        <taxon>Nitratireductor</taxon>
    </lineage>
</organism>
<comment type="subcellular location">
    <subcellularLocation>
        <location evidence="1">Membrane</location>
        <topology evidence="1">Multi-pass membrane protein</topology>
    </subcellularLocation>
</comment>
<feature type="transmembrane region" description="Helical" evidence="5">
    <location>
        <begin position="385"/>
        <end position="404"/>
    </location>
</feature>
<accession>K2LKL6</accession>
<evidence type="ECO:0000256" key="2">
    <source>
        <dbReference type="ARBA" id="ARBA00022692"/>
    </source>
</evidence>
<evidence type="ECO:0000256" key="3">
    <source>
        <dbReference type="ARBA" id="ARBA00022989"/>
    </source>
</evidence>
<dbReference type="InterPro" id="IPR051533">
    <property type="entry name" value="WaaL-like"/>
</dbReference>
<feature type="transmembrane region" description="Helical" evidence="5">
    <location>
        <begin position="21"/>
        <end position="42"/>
    </location>
</feature>
<dbReference type="eggNOG" id="COG3307">
    <property type="taxonomic scope" value="Bacteria"/>
</dbReference>
<dbReference type="PANTHER" id="PTHR37422:SF21">
    <property type="entry name" value="EXOQ-LIKE PROTEIN"/>
    <property type="match status" value="1"/>
</dbReference>
<feature type="transmembrane region" description="Helical" evidence="5">
    <location>
        <begin position="259"/>
        <end position="277"/>
    </location>
</feature>
<feature type="transmembrane region" description="Helical" evidence="5">
    <location>
        <begin position="416"/>
        <end position="435"/>
    </location>
</feature>
<dbReference type="GO" id="GO:0016020">
    <property type="term" value="C:membrane"/>
    <property type="evidence" value="ECO:0007669"/>
    <property type="project" value="UniProtKB-SubCell"/>
</dbReference>
<dbReference type="STRING" id="391937.NA2_14072"/>
<feature type="transmembrane region" description="Helical" evidence="5">
    <location>
        <begin position="140"/>
        <end position="162"/>
    </location>
</feature>
<dbReference type="AlphaFoldDB" id="K2LKL6"/>
<feature type="transmembrane region" description="Helical" evidence="5">
    <location>
        <begin position="190"/>
        <end position="206"/>
    </location>
</feature>
<evidence type="ECO:0000313" key="8">
    <source>
        <dbReference type="Proteomes" id="UP000006786"/>
    </source>
</evidence>
<reference evidence="7 8" key="1">
    <citation type="journal article" date="2012" name="J. Bacteriol.">
        <title>Genome Sequence of Nitratireductor pacificus Type Strain pht-3B.</title>
        <authorList>
            <person name="Lai Q."/>
            <person name="Li G."/>
            <person name="Shao Z."/>
        </authorList>
    </citation>
    <scope>NUCLEOTIDE SEQUENCE [LARGE SCALE GENOMIC DNA]</scope>
    <source>
        <strain evidence="8">pht-3B</strain>
    </source>
</reference>
<evidence type="ECO:0000256" key="5">
    <source>
        <dbReference type="SAM" id="Phobius"/>
    </source>
</evidence>
<evidence type="ECO:0000256" key="1">
    <source>
        <dbReference type="ARBA" id="ARBA00004141"/>
    </source>
</evidence>
<evidence type="ECO:0000313" key="7">
    <source>
        <dbReference type="EMBL" id="EKF18284.1"/>
    </source>
</evidence>
<feature type="transmembrane region" description="Helical" evidence="5">
    <location>
        <begin position="62"/>
        <end position="80"/>
    </location>
</feature>
<comment type="caution">
    <text evidence="7">The sequence shown here is derived from an EMBL/GenBank/DDBJ whole genome shotgun (WGS) entry which is preliminary data.</text>
</comment>
<keyword evidence="8" id="KW-1185">Reference proteome</keyword>
<feature type="transmembrane region" description="Helical" evidence="5">
    <location>
        <begin position="352"/>
        <end position="373"/>
    </location>
</feature>
<keyword evidence="3 5" id="KW-1133">Transmembrane helix</keyword>
<feature type="transmembrane region" description="Helical" evidence="5">
    <location>
        <begin position="117"/>
        <end position="133"/>
    </location>
</feature>
<evidence type="ECO:0000256" key="4">
    <source>
        <dbReference type="ARBA" id="ARBA00023136"/>
    </source>
</evidence>
<dbReference type="Proteomes" id="UP000006786">
    <property type="component" value="Unassembled WGS sequence"/>
</dbReference>
<dbReference type="PATRIC" id="fig|391937.3.peg.2889"/>
<gene>
    <name evidence="7" type="ORF">NA2_14072</name>
</gene>
<proteinExistence type="predicted"/>
<evidence type="ECO:0000259" key="6">
    <source>
        <dbReference type="Pfam" id="PF04932"/>
    </source>
</evidence>